<accession>A0A916JGN0</accession>
<name>A0A916JGN0_9BACT</name>
<proteinExistence type="predicted"/>
<dbReference type="SUPFAM" id="SSF49464">
    <property type="entry name" value="Carboxypeptidase regulatory domain-like"/>
    <property type="match status" value="1"/>
</dbReference>
<dbReference type="Pfam" id="PF13620">
    <property type="entry name" value="CarboxypepD_reg"/>
    <property type="match status" value="1"/>
</dbReference>
<organism evidence="3 4">
    <name type="scientific">Dyadobacter helix</name>
    <dbReference type="NCBI Taxonomy" id="2822344"/>
    <lineage>
        <taxon>Bacteria</taxon>
        <taxon>Pseudomonadati</taxon>
        <taxon>Bacteroidota</taxon>
        <taxon>Cytophagia</taxon>
        <taxon>Cytophagales</taxon>
        <taxon>Spirosomataceae</taxon>
        <taxon>Dyadobacter</taxon>
    </lineage>
</organism>
<evidence type="ECO:0000256" key="1">
    <source>
        <dbReference type="SAM" id="MobiDB-lite"/>
    </source>
</evidence>
<feature type="signal peptide" evidence="2">
    <location>
        <begin position="1"/>
        <end position="26"/>
    </location>
</feature>
<feature type="chain" id="PRO_5037341256" description="Carboxypeptidase regulatory-like domain-containing protein" evidence="2">
    <location>
        <begin position="27"/>
        <end position="248"/>
    </location>
</feature>
<evidence type="ECO:0000313" key="3">
    <source>
        <dbReference type="EMBL" id="CAG5010757.1"/>
    </source>
</evidence>
<comment type="caution">
    <text evidence="3">The sequence shown here is derived from an EMBL/GenBank/DDBJ whole genome shotgun (WGS) entry which is preliminary data.</text>
</comment>
<evidence type="ECO:0000313" key="4">
    <source>
        <dbReference type="Proteomes" id="UP000680038"/>
    </source>
</evidence>
<dbReference type="EMBL" id="CAJRAF010000002">
    <property type="protein sequence ID" value="CAG5010757.1"/>
    <property type="molecule type" value="Genomic_DNA"/>
</dbReference>
<dbReference type="RefSeq" id="WP_215241128.1">
    <property type="nucleotide sequence ID" value="NZ_CAJRAF010000002.1"/>
</dbReference>
<gene>
    <name evidence="3" type="ORF">DYBT9275_04807</name>
</gene>
<dbReference type="AlphaFoldDB" id="A0A916JGN0"/>
<keyword evidence="2" id="KW-0732">Signal</keyword>
<evidence type="ECO:0008006" key="5">
    <source>
        <dbReference type="Google" id="ProtNLM"/>
    </source>
</evidence>
<feature type="region of interest" description="Disordered" evidence="1">
    <location>
        <begin position="29"/>
        <end position="49"/>
    </location>
</feature>
<evidence type="ECO:0000256" key="2">
    <source>
        <dbReference type="SAM" id="SignalP"/>
    </source>
</evidence>
<sequence>MIKTFAPATVAAILFFAFMTPFSCIQSDTQEVSPDLGRPQKGVVSGSATDAAGKPLPNATIVVNNTQFYNHNVLAETDAKGKYSLSLTPGSWYVRGTTKIRFDNKNYVLDLHPDSDAPFAGTEGAVRNLSLRIAGERTGQFGNDGFYGGQVEVFASGLPTDQMMLTLQPVGNLLDGSTGKLITAKPQQSYLDNVPLGKYKVTASIGGQFLRVRVRNTGQEYGAAVTASFDPAYTGAEGRYKLNIEVSE</sequence>
<dbReference type="InterPro" id="IPR008969">
    <property type="entry name" value="CarboxyPept-like_regulatory"/>
</dbReference>
<protein>
    <recommendedName>
        <fullName evidence="5">Carboxypeptidase regulatory-like domain-containing protein</fullName>
    </recommendedName>
</protein>
<reference evidence="3" key="1">
    <citation type="submission" date="2021-04" db="EMBL/GenBank/DDBJ databases">
        <authorList>
            <person name="Rodrigo-Torres L."/>
            <person name="Arahal R. D."/>
            <person name="Lucena T."/>
        </authorList>
    </citation>
    <scope>NUCLEOTIDE SEQUENCE</scope>
    <source>
        <strain evidence="3">CECT 9275</strain>
    </source>
</reference>
<keyword evidence="4" id="KW-1185">Reference proteome</keyword>
<dbReference type="Gene3D" id="2.60.40.1120">
    <property type="entry name" value="Carboxypeptidase-like, regulatory domain"/>
    <property type="match status" value="1"/>
</dbReference>
<dbReference type="Proteomes" id="UP000680038">
    <property type="component" value="Unassembled WGS sequence"/>
</dbReference>